<dbReference type="Pfam" id="PF01370">
    <property type="entry name" value="Epimerase"/>
    <property type="match status" value="1"/>
</dbReference>
<name>A0A059FRF9_9PROT</name>
<comment type="caution">
    <text evidence="4">The sequence shown here is derived from an EMBL/GenBank/DDBJ whole genome shotgun (WGS) entry which is preliminary data.</text>
</comment>
<dbReference type="Proteomes" id="UP000025171">
    <property type="component" value="Unassembled WGS sequence"/>
</dbReference>
<comment type="similarity">
    <text evidence="2">Belongs to the NAD(P)-dependent epimerase/dehydratase family.</text>
</comment>
<sequence>MLTGKKIVITGVTGKAVEPIARALASDNEVYGVARFADRRDRDRISAAGITSCAADFETGDFSNVPKDPDFILHFAWMRAGLDELDKAIAVNVVGAGLLLQHCASAKAALIASSMGIYSAHDDPHHRFKESDAVGRASSAYAATSPVTKLGLEAVSRFCARAFNLPVTIARLNTVLGPVTAYHGHLCRNVMNGVETVLPGNPNLHSPIHTDDMIAQIEPLLEAATIPALTVNWCGDDTVSSQDSLDQIGVAYGRPARYRSETKDGVPQGNAADSALRRSITGPCKTSFAEGFATLIDEIGSSERP</sequence>
<evidence type="ECO:0000256" key="1">
    <source>
        <dbReference type="ARBA" id="ARBA00005125"/>
    </source>
</evidence>
<dbReference type="eggNOG" id="COG0451">
    <property type="taxonomic scope" value="Bacteria"/>
</dbReference>
<dbReference type="EMBL" id="ARYK01000002">
    <property type="protein sequence ID" value="KCZ93202.1"/>
    <property type="molecule type" value="Genomic_DNA"/>
</dbReference>
<evidence type="ECO:0000313" key="5">
    <source>
        <dbReference type="Proteomes" id="UP000025171"/>
    </source>
</evidence>
<keyword evidence="5" id="KW-1185">Reference proteome</keyword>
<dbReference type="AlphaFoldDB" id="A0A059FRF9"/>
<proteinExistence type="inferred from homology"/>
<dbReference type="STRING" id="1280950.HJO_05085"/>
<accession>A0A059FRF9</accession>
<dbReference type="PANTHER" id="PTHR43000">
    <property type="entry name" value="DTDP-D-GLUCOSE 4,6-DEHYDRATASE-RELATED"/>
    <property type="match status" value="1"/>
</dbReference>
<evidence type="ECO:0000259" key="3">
    <source>
        <dbReference type="Pfam" id="PF01370"/>
    </source>
</evidence>
<dbReference type="Gene3D" id="3.40.50.720">
    <property type="entry name" value="NAD(P)-binding Rossmann-like Domain"/>
    <property type="match status" value="1"/>
</dbReference>
<dbReference type="InterPro" id="IPR001509">
    <property type="entry name" value="Epimerase_deHydtase"/>
</dbReference>
<evidence type="ECO:0000256" key="2">
    <source>
        <dbReference type="ARBA" id="ARBA00007637"/>
    </source>
</evidence>
<reference evidence="4 5" key="1">
    <citation type="journal article" date="2014" name="Antonie Van Leeuwenhoek">
        <title>Hyphomonas beringensis sp. nov. and Hyphomonas chukchiensis sp. nov., isolated from surface seawater of the Bering Sea and Chukchi Sea.</title>
        <authorList>
            <person name="Li C."/>
            <person name="Lai Q."/>
            <person name="Li G."/>
            <person name="Dong C."/>
            <person name="Wang J."/>
            <person name="Liao Y."/>
            <person name="Shao Z."/>
        </authorList>
    </citation>
    <scope>NUCLEOTIDE SEQUENCE [LARGE SCALE GENOMIC DNA]</scope>
    <source>
        <strain evidence="4 5">MHS-2</strain>
    </source>
</reference>
<feature type="domain" description="NAD-dependent epimerase/dehydratase" evidence="3">
    <location>
        <begin position="7"/>
        <end position="191"/>
    </location>
</feature>
<protein>
    <submittedName>
        <fullName evidence="4">NAD-dependent epimerase/dehydratase</fullName>
    </submittedName>
</protein>
<dbReference type="RefSeq" id="WP_035614673.1">
    <property type="nucleotide sequence ID" value="NZ_ARYK01000002.1"/>
</dbReference>
<dbReference type="InterPro" id="IPR036291">
    <property type="entry name" value="NAD(P)-bd_dom_sf"/>
</dbReference>
<evidence type="ECO:0000313" key="4">
    <source>
        <dbReference type="EMBL" id="KCZ93202.1"/>
    </source>
</evidence>
<comment type="pathway">
    <text evidence="1">Bacterial outer membrane biogenesis; LPS O-antigen biosynthesis.</text>
</comment>
<dbReference type="SUPFAM" id="SSF51735">
    <property type="entry name" value="NAD(P)-binding Rossmann-fold domains"/>
    <property type="match status" value="1"/>
</dbReference>
<dbReference type="OrthoDB" id="5735947at2"/>
<dbReference type="PATRIC" id="fig|1280950.3.peg.1024"/>
<organism evidence="4 5">
    <name type="scientific">Hyphomonas johnsonii MHS-2</name>
    <dbReference type="NCBI Taxonomy" id="1280950"/>
    <lineage>
        <taxon>Bacteria</taxon>
        <taxon>Pseudomonadati</taxon>
        <taxon>Pseudomonadota</taxon>
        <taxon>Alphaproteobacteria</taxon>
        <taxon>Hyphomonadales</taxon>
        <taxon>Hyphomonadaceae</taxon>
        <taxon>Hyphomonas</taxon>
    </lineage>
</organism>
<gene>
    <name evidence="4" type="ORF">HJO_05085</name>
</gene>